<keyword evidence="10 11" id="KW-0539">Nucleus</keyword>
<comment type="subcellular location">
    <subcellularLocation>
        <location evidence="1 11">Nucleus</location>
    </subcellularLocation>
</comment>
<dbReference type="CDD" id="cd06960">
    <property type="entry name" value="NR_DBD_HNF4A"/>
    <property type="match status" value="1"/>
</dbReference>
<dbReference type="Gene3D" id="3.30.50.10">
    <property type="entry name" value="Erythroid Transcription Factor GATA-1, subunit A"/>
    <property type="match status" value="1"/>
</dbReference>
<comment type="similarity">
    <text evidence="2 11">Belongs to the nuclear hormone receptor family.</text>
</comment>
<feature type="domain" description="NR LBD" evidence="14">
    <location>
        <begin position="336"/>
        <end position="589"/>
    </location>
</feature>
<dbReference type="Proteomes" id="UP000887572">
    <property type="component" value="Unplaced"/>
</dbReference>
<dbReference type="GO" id="GO:0000978">
    <property type="term" value="F:RNA polymerase II cis-regulatory region sequence-specific DNA binding"/>
    <property type="evidence" value="ECO:0007669"/>
    <property type="project" value="InterPro"/>
</dbReference>
<dbReference type="WBParaSite" id="Gr19_v10_g1964.t1">
    <property type="protein sequence ID" value="Gr19_v10_g1964.t1"/>
    <property type="gene ID" value="Gr19_v10_g1964"/>
</dbReference>
<dbReference type="Pfam" id="PF00104">
    <property type="entry name" value="Hormone_recep"/>
    <property type="match status" value="1"/>
</dbReference>
<keyword evidence="9 11" id="KW-0675">Receptor</keyword>
<dbReference type="InterPro" id="IPR000536">
    <property type="entry name" value="Nucl_hrmn_rcpt_lig-bd"/>
</dbReference>
<dbReference type="GO" id="GO:0008270">
    <property type="term" value="F:zinc ion binding"/>
    <property type="evidence" value="ECO:0007669"/>
    <property type="project" value="UniProtKB-KW"/>
</dbReference>
<dbReference type="PANTHER" id="PTHR46587">
    <property type="entry name" value="NUCLEAR HORMONE RECEPTOR FAMILY"/>
    <property type="match status" value="1"/>
</dbReference>
<evidence type="ECO:0000256" key="7">
    <source>
        <dbReference type="ARBA" id="ARBA00023125"/>
    </source>
</evidence>
<keyword evidence="3 11" id="KW-0479">Metal-binding</keyword>
<evidence type="ECO:0000256" key="8">
    <source>
        <dbReference type="ARBA" id="ARBA00023163"/>
    </source>
</evidence>
<accession>A0A914HLT6</accession>
<keyword evidence="8 11" id="KW-0804">Transcription</keyword>
<dbReference type="InterPro" id="IPR013088">
    <property type="entry name" value="Znf_NHR/GATA"/>
</dbReference>
<reference evidence="16" key="1">
    <citation type="submission" date="2022-11" db="UniProtKB">
        <authorList>
            <consortium name="WormBaseParasite"/>
        </authorList>
    </citation>
    <scope>IDENTIFICATION</scope>
</reference>
<dbReference type="PROSITE" id="PS51030">
    <property type="entry name" value="NUCLEAR_REC_DBD_2"/>
    <property type="match status" value="1"/>
</dbReference>
<evidence type="ECO:0000256" key="6">
    <source>
        <dbReference type="ARBA" id="ARBA00023015"/>
    </source>
</evidence>
<dbReference type="InterPro" id="IPR001628">
    <property type="entry name" value="Znf_hrmn_rcpt"/>
</dbReference>
<dbReference type="PROSITE" id="PS00031">
    <property type="entry name" value="NUCLEAR_REC_DBD_1"/>
    <property type="match status" value="1"/>
</dbReference>
<dbReference type="SMART" id="SM00430">
    <property type="entry name" value="HOLI"/>
    <property type="match status" value="1"/>
</dbReference>
<dbReference type="PRINTS" id="PR00047">
    <property type="entry name" value="STROIDFINGER"/>
</dbReference>
<keyword evidence="6 11" id="KW-0805">Transcription regulation</keyword>
<sequence>MLSPSVNQPVLSMMLPFGSPQAMNAYDPSGSHCSAAQQQQPLRRTKKSRLDYANSLCAVCNAPADGLHYGAISCRSCNAFFRRSVTYKQHFVCRKGDNCDVDVSVRCACRACRLAKCKLAGMRDSDVQPKRDPTGSQKNRRAPQRRRHAIFELGDGTAAVKTEAPASVSDCSPNTLLPSVESATTMERHYLMPEDNAYQLHQTLLSCSPLTAQNACLYLPSSTELAKQHIDCRADHAAIQFIKSIKRETADDDDDEEEEEEEVDVLQVDDDVIEQYQTMEPTSSSSNTSRAMPGRAETTADVGIGTQNATGRHHHLLVVPQQWHQTDPEQREFDDLVSYYREHLIWMNRAVTPIETFLNEEHGDCTKWRPLEPTDLDVLSKIELSGLMYWIEKLSPFRQLPAKERITLFKRYTVRKLSLDHFYTASKHPKLVADGNFAMPNNTYVPPDRTGFETTRDDEHTRKAKFQILRPTIDRLWHTLVLPFAELRITDAEIVAIHMLLMWSGSNNRFVDESTRHIMQERREWAVRRLFKHYASTGVEEPTVRLGEILLLLPELEVVCDMHCKDFQVAQLFEFCNMSEYWYENYAYSSLSIT</sequence>
<evidence type="ECO:0000256" key="9">
    <source>
        <dbReference type="ARBA" id="ARBA00023170"/>
    </source>
</evidence>
<evidence type="ECO:0000256" key="4">
    <source>
        <dbReference type="ARBA" id="ARBA00022771"/>
    </source>
</evidence>
<name>A0A914HLT6_GLORO</name>
<dbReference type="PROSITE" id="PS51843">
    <property type="entry name" value="NR_LBD"/>
    <property type="match status" value="1"/>
</dbReference>
<dbReference type="AlphaFoldDB" id="A0A914HLT6"/>
<keyword evidence="7 11" id="KW-0238">DNA-binding</keyword>
<feature type="domain" description="Nuclear receptor" evidence="13">
    <location>
        <begin position="54"/>
        <end position="129"/>
    </location>
</feature>
<dbReference type="Gene3D" id="1.10.565.10">
    <property type="entry name" value="Retinoid X Receptor"/>
    <property type="match status" value="1"/>
</dbReference>
<evidence type="ECO:0000256" key="3">
    <source>
        <dbReference type="ARBA" id="ARBA00022723"/>
    </source>
</evidence>
<organism evidence="15 16">
    <name type="scientific">Globodera rostochiensis</name>
    <name type="common">Golden nematode worm</name>
    <name type="synonym">Heterodera rostochiensis</name>
    <dbReference type="NCBI Taxonomy" id="31243"/>
    <lineage>
        <taxon>Eukaryota</taxon>
        <taxon>Metazoa</taxon>
        <taxon>Ecdysozoa</taxon>
        <taxon>Nematoda</taxon>
        <taxon>Chromadorea</taxon>
        <taxon>Rhabditida</taxon>
        <taxon>Tylenchina</taxon>
        <taxon>Tylenchomorpha</taxon>
        <taxon>Tylenchoidea</taxon>
        <taxon>Heteroderidae</taxon>
        <taxon>Heteroderinae</taxon>
        <taxon>Globodera</taxon>
    </lineage>
</organism>
<keyword evidence="4 11" id="KW-0863">Zinc-finger</keyword>
<dbReference type="InterPro" id="IPR035500">
    <property type="entry name" value="NHR-like_dom_sf"/>
</dbReference>
<dbReference type="SMART" id="SM00399">
    <property type="entry name" value="ZnF_C4"/>
    <property type="match status" value="1"/>
</dbReference>
<dbReference type="SUPFAM" id="SSF48508">
    <property type="entry name" value="Nuclear receptor ligand-binding domain"/>
    <property type="match status" value="1"/>
</dbReference>
<evidence type="ECO:0000256" key="10">
    <source>
        <dbReference type="ARBA" id="ARBA00023242"/>
    </source>
</evidence>
<feature type="region of interest" description="Disordered" evidence="12">
    <location>
        <begin position="124"/>
        <end position="146"/>
    </location>
</feature>
<evidence type="ECO:0000256" key="1">
    <source>
        <dbReference type="ARBA" id="ARBA00004123"/>
    </source>
</evidence>
<evidence type="ECO:0000313" key="15">
    <source>
        <dbReference type="Proteomes" id="UP000887572"/>
    </source>
</evidence>
<keyword evidence="5 11" id="KW-0862">Zinc</keyword>
<dbReference type="GO" id="GO:0005634">
    <property type="term" value="C:nucleus"/>
    <property type="evidence" value="ECO:0007669"/>
    <property type="project" value="UniProtKB-SubCell"/>
</dbReference>
<evidence type="ECO:0000256" key="12">
    <source>
        <dbReference type="SAM" id="MobiDB-lite"/>
    </source>
</evidence>
<evidence type="ECO:0000256" key="5">
    <source>
        <dbReference type="ARBA" id="ARBA00022833"/>
    </source>
</evidence>
<evidence type="ECO:0000259" key="14">
    <source>
        <dbReference type="PROSITE" id="PS51843"/>
    </source>
</evidence>
<dbReference type="PANTHER" id="PTHR46587:SF5">
    <property type="entry name" value="NUCLEAR HORMONE RECEPTOR FAMILY"/>
    <property type="match status" value="1"/>
</dbReference>
<evidence type="ECO:0000313" key="16">
    <source>
        <dbReference type="WBParaSite" id="Gr19_v10_g1964.t1"/>
    </source>
</evidence>
<dbReference type="SUPFAM" id="SSF57716">
    <property type="entry name" value="Glucocorticoid receptor-like (DNA-binding domain)"/>
    <property type="match status" value="1"/>
</dbReference>
<evidence type="ECO:0000259" key="13">
    <source>
        <dbReference type="PROSITE" id="PS51030"/>
    </source>
</evidence>
<evidence type="ECO:0000256" key="11">
    <source>
        <dbReference type="RuleBase" id="RU004334"/>
    </source>
</evidence>
<evidence type="ECO:0000256" key="2">
    <source>
        <dbReference type="ARBA" id="ARBA00005993"/>
    </source>
</evidence>
<dbReference type="Pfam" id="PF00105">
    <property type="entry name" value="zf-C4"/>
    <property type="match status" value="1"/>
</dbReference>
<dbReference type="InterPro" id="IPR049636">
    <property type="entry name" value="HNF4-like_DBD"/>
</dbReference>
<keyword evidence="15" id="KW-1185">Reference proteome</keyword>
<protein>
    <submittedName>
        <fullName evidence="16">Uncharacterized protein</fullName>
    </submittedName>
</protein>
<dbReference type="GO" id="GO:0003700">
    <property type="term" value="F:DNA-binding transcription factor activity"/>
    <property type="evidence" value="ECO:0007669"/>
    <property type="project" value="InterPro"/>
</dbReference>
<proteinExistence type="inferred from homology"/>
<feature type="compositionally biased region" description="Basic and acidic residues" evidence="12">
    <location>
        <begin position="124"/>
        <end position="133"/>
    </location>
</feature>